<accession>A0A1G7UYM4</accession>
<dbReference type="NCBIfam" id="TIGR00305">
    <property type="entry name" value="putative toxin-antitoxin system toxin component, PIN family"/>
    <property type="match status" value="1"/>
</dbReference>
<organism evidence="2 3">
    <name type="scientific">Dyadobacter soli</name>
    <dbReference type="NCBI Taxonomy" id="659014"/>
    <lineage>
        <taxon>Bacteria</taxon>
        <taxon>Pseudomonadati</taxon>
        <taxon>Bacteroidota</taxon>
        <taxon>Cytophagia</taxon>
        <taxon>Cytophagales</taxon>
        <taxon>Spirosomataceae</taxon>
        <taxon>Dyadobacter</taxon>
    </lineage>
</organism>
<gene>
    <name evidence="2" type="ORF">SAMN04487996_119140</name>
</gene>
<dbReference type="PANTHER" id="PTHR34610">
    <property type="entry name" value="SSL7007 PROTEIN"/>
    <property type="match status" value="1"/>
</dbReference>
<proteinExistence type="predicted"/>
<dbReference type="Pfam" id="PF13470">
    <property type="entry name" value="PIN_3"/>
    <property type="match status" value="1"/>
</dbReference>
<evidence type="ECO:0000313" key="2">
    <source>
        <dbReference type="EMBL" id="SDG52229.1"/>
    </source>
</evidence>
<evidence type="ECO:0000313" key="3">
    <source>
        <dbReference type="Proteomes" id="UP000198748"/>
    </source>
</evidence>
<dbReference type="AlphaFoldDB" id="A0A1G7UYM4"/>
<sequence length="137" mass="15932">MTRVVIDTNLYVSALINENSRRRLNLILDNPQFEIVADNALFKELRLVISRPKFSRFVSESQIKNFLELLYERSLNFETTSIVQHSPDPKDDFLLALCQDSGSNYLITGNKRDLLELQRFGKTEILSLTKFIDLHKL</sequence>
<name>A0A1G7UYM4_9BACT</name>
<dbReference type="SUPFAM" id="SSF88723">
    <property type="entry name" value="PIN domain-like"/>
    <property type="match status" value="1"/>
</dbReference>
<dbReference type="InterPro" id="IPR002850">
    <property type="entry name" value="PIN_toxin-like"/>
</dbReference>
<dbReference type="STRING" id="659014.SAMN04487996_119140"/>
<feature type="domain" description="PIN" evidence="1">
    <location>
        <begin position="3"/>
        <end position="112"/>
    </location>
</feature>
<dbReference type="InterPro" id="IPR002716">
    <property type="entry name" value="PIN_dom"/>
</dbReference>
<protein>
    <submittedName>
        <fullName evidence="2">PIN domain-containing protein</fullName>
    </submittedName>
</protein>
<dbReference type="EMBL" id="FNAN01000019">
    <property type="protein sequence ID" value="SDG52229.1"/>
    <property type="molecule type" value="Genomic_DNA"/>
</dbReference>
<dbReference type="RefSeq" id="WP_176885130.1">
    <property type="nucleotide sequence ID" value="NZ_FNAN01000019.1"/>
</dbReference>
<dbReference type="PANTHER" id="PTHR34610:SF4">
    <property type="entry name" value="SLL8027 PROTEIN"/>
    <property type="match status" value="1"/>
</dbReference>
<dbReference type="InterPro" id="IPR029060">
    <property type="entry name" value="PIN-like_dom_sf"/>
</dbReference>
<reference evidence="3" key="1">
    <citation type="submission" date="2016-10" db="EMBL/GenBank/DDBJ databases">
        <authorList>
            <person name="Varghese N."/>
            <person name="Submissions S."/>
        </authorList>
    </citation>
    <scope>NUCLEOTIDE SEQUENCE [LARGE SCALE GENOMIC DNA]</scope>
    <source>
        <strain evidence="3">DSM 25329</strain>
    </source>
</reference>
<keyword evidence="3" id="KW-1185">Reference proteome</keyword>
<evidence type="ECO:0000259" key="1">
    <source>
        <dbReference type="Pfam" id="PF13470"/>
    </source>
</evidence>
<dbReference type="Proteomes" id="UP000198748">
    <property type="component" value="Unassembled WGS sequence"/>
</dbReference>